<feature type="non-terminal residue" evidence="1">
    <location>
        <position position="1"/>
    </location>
</feature>
<dbReference type="AlphaFoldDB" id="X1RUI5"/>
<name>X1RUI5_9ZZZZ</name>
<comment type="caution">
    <text evidence="1">The sequence shown here is derived from an EMBL/GenBank/DDBJ whole genome shotgun (WGS) entry which is preliminary data.</text>
</comment>
<reference evidence="1" key="1">
    <citation type="journal article" date="2014" name="Front. Microbiol.">
        <title>High frequency of phylogenetically diverse reductive dehalogenase-homologous genes in deep subseafloor sedimentary metagenomes.</title>
        <authorList>
            <person name="Kawai M."/>
            <person name="Futagami T."/>
            <person name="Toyoda A."/>
            <person name="Takaki Y."/>
            <person name="Nishi S."/>
            <person name="Hori S."/>
            <person name="Arai W."/>
            <person name="Tsubouchi T."/>
            <person name="Morono Y."/>
            <person name="Uchiyama I."/>
            <person name="Ito T."/>
            <person name="Fujiyama A."/>
            <person name="Inagaki F."/>
            <person name="Takami H."/>
        </authorList>
    </citation>
    <scope>NUCLEOTIDE SEQUENCE</scope>
    <source>
        <strain evidence="1">Expedition CK06-06</strain>
    </source>
</reference>
<gene>
    <name evidence="1" type="ORF">S12H4_09643</name>
</gene>
<protein>
    <submittedName>
        <fullName evidence="1">Uncharacterized protein</fullName>
    </submittedName>
</protein>
<evidence type="ECO:0000313" key="1">
    <source>
        <dbReference type="EMBL" id="GAI59149.1"/>
    </source>
</evidence>
<proteinExistence type="predicted"/>
<dbReference type="EMBL" id="BARW01003953">
    <property type="protein sequence ID" value="GAI59149.1"/>
    <property type="molecule type" value="Genomic_DNA"/>
</dbReference>
<organism evidence="1">
    <name type="scientific">marine sediment metagenome</name>
    <dbReference type="NCBI Taxonomy" id="412755"/>
    <lineage>
        <taxon>unclassified sequences</taxon>
        <taxon>metagenomes</taxon>
        <taxon>ecological metagenomes</taxon>
    </lineage>
</organism>
<accession>X1RUI5</accession>
<sequence length="179" mass="20755">KKKKIRDVKEYTIPVNPKTDDQKKQRNYLKEAVLAWQTDGYTKLDIEAWKVYASTQKKILSGYNVFLRERINTAKEDKTWTPLTDGKVFDFGDTWAYPEIKIIDDKLGKLYIGTSKVAMYKEYDSVYYPGFYSFSLWDLIPGTKYYCYIKNTAVGVPIVISTNFVQVSSAINEFTLSLT</sequence>